<dbReference type="EMBL" id="CP003017">
    <property type="protein sequence ID" value="AEN91007.1"/>
    <property type="molecule type" value="Genomic_DNA"/>
</dbReference>
<dbReference type="KEGG" id="bmh:BMWSH_4128"/>
<organism evidence="1 2">
    <name type="scientific">Priestia megaterium (strain WSH-002)</name>
    <name type="common">Bacillus megaterium</name>
    <dbReference type="NCBI Taxonomy" id="1006007"/>
    <lineage>
        <taxon>Bacteria</taxon>
        <taxon>Bacillati</taxon>
        <taxon>Bacillota</taxon>
        <taxon>Bacilli</taxon>
        <taxon>Bacillales</taxon>
        <taxon>Bacillaceae</taxon>
        <taxon>Priestia</taxon>
    </lineage>
</organism>
<evidence type="ECO:0000313" key="2">
    <source>
        <dbReference type="Proteomes" id="UP000001283"/>
    </source>
</evidence>
<dbReference type="Proteomes" id="UP000001283">
    <property type="component" value="Chromosome"/>
</dbReference>
<proteinExistence type="predicted"/>
<sequence length="392" mass="46964">MNNKFELNLTSIPKELKLLLDLIQGNDGEYKHRNTDGWFTDINWDYFLKLAIHHRVYPLLYLELKAIESNLIPSQVLQTLQAYYQKNTFQMLHLSGEMERISELFAKNDIPSLFLKGPVIAYDLYGDISLRTSKDLDVLIKKRDIQKVEGLLFEKGYINTQETITQNDKKGRNYHIAYFHPHKKIEIEIHWRLHPYPINQPTFSELWERKRVSSFTSYPVSFLGREDLFLYLGVHGARHGWFRLRWLKDIDQMLKTKLNYRKINSFQKKYQYSYMIGQMFLLANCLLNTKAHKEIKLISERHSRKLAQLALLYIKKRTHSHVNGLKNLNNYHTRYLFILMPTSRKVLFILTLFYPSFKDEQTLPLPSYLHFLYFPLRPVLWIWRKTVKMIQL</sequence>
<dbReference type="RefSeq" id="WP_014461206.1">
    <property type="nucleotide sequence ID" value="NC_017138.1"/>
</dbReference>
<reference evidence="1 2" key="1">
    <citation type="journal article" date="2011" name="J. Bacteriol.">
        <title>Complete genome sequence of the industrial strain Bacillus megaterium WSH-002.</title>
        <authorList>
            <person name="Liu L."/>
            <person name="Li Y."/>
            <person name="Zhang J."/>
            <person name="Zou W."/>
            <person name="Zhou Z."/>
            <person name="Liu J."/>
            <person name="Li X."/>
            <person name="Wang L."/>
            <person name="Chen J."/>
        </authorList>
    </citation>
    <scope>NUCLEOTIDE SEQUENCE [LARGE SCALE GENOMIC DNA]</scope>
    <source>
        <strain evidence="1 2">WSH-002</strain>
    </source>
</reference>
<protein>
    <recommendedName>
        <fullName evidence="3">Renal dipeptidase</fullName>
    </recommendedName>
</protein>
<gene>
    <name evidence="1" type="ORF">BMWSH_4128</name>
</gene>
<dbReference type="AlphaFoldDB" id="A0A8D3X4L6"/>
<evidence type="ECO:0008006" key="3">
    <source>
        <dbReference type="Google" id="ProtNLM"/>
    </source>
</evidence>
<dbReference type="Pfam" id="PF14907">
    <property type="entry name" value="NTP_transf_5"/>
    <property type="match status" value="1"/>
</dbReference>
<accession>A0A8D3X4L6</accession>
<dbReference type="Gene3D" id="3.30.460.40">
    <property type="match status" value="1"/>
</dbReference>
<dbReference type="InterPro" id="IPR039498">
    <property type="entry name" value="NTP_transf_5"/>
</dbReference>
<name>A0A8D3X4L6_PRIMW</name>
<evidence type="ECO:0000313" key="1">
    <source>
        <dbReference type="EMBL" id="AEN91007.1"/>
    </source>
</evidence>